<reference evidence="1 2" key="1">
    <citation type="submission" date="2018-01" db="EMBL/GenBank/DDBJ databases">
        <title>Draft genome sequence of Paucibacter aquatile CR182 isolated from freshwater of the Nakdong River.</title>
        <authorList>
            <person name="Choi A."/>
            <person name="Chung E.J."/>
        </authorList>
    </citation>
    <scope>NUCLEOTIDE SEQUENCE [LARGE SCALE GENOMIC DNA]</scope>
    <source>
        <strain evidence="1 2">CR182</strain>
    </source>
</reference>
<gene>
    <name evidence="1" type="ORF">C1O66_03770</name>
</gene>
<evidence type="ECO:0000313" key="1">
    <source>
        <dbReference type="EMBL" id="PND36747.1"/>
    </source>
</evidence>
<evidence type="ECO:0000313" key="2">
    <source>
        <dbReference type="Proteomes" id="UP000235916"/>
    </source>
</evidence>
<proteinExistence type="predicted"/>
<sequence>MERLLVLRLEALGCSAEAWFNGVPLGRVDGQQSTVLNLPVHEYALAGANQLELVINPAPVLAEGSEAEAEPALSDGHLGARLCLLLPRMGALAHPSHARTLAALDWAPAEAEVYRSPTRLQQRLELPISFPRWRWLDAPVQSLNPSVRAGLVDHVMGLALGLAKGDAEPLIRASRLRLEELAQAYQRELGSEVARLRAQVQSQHAAQALKPVLPSLGNLKLRAVAGGRLLECLGADGLPFLRSPGRTASGAACMLHWPLRVSAIEGEFYVLR</sequence>
<dbReference type="EMBL" id="POSP01000003">
    <property type="protein sequence ID" value="PND36747.1"/>
    <property type="molecule type" value="Genomic_DNA"/>
</dbReference>
<accession>A0A2N8KTG2</accession>
<dbReference type="RefSeq" id="WP_102766670.1">
    <property type="nucleotide sequence ID" value="NZ_POSP01000003.1"/>
</dbReference>
<name>A0A2N8KTG2_9BURK</name>
<keyword evidence="2" id="KW-1185">Reference proteome</keyword>
<dbReference type="AlphaFoldDB" id="A0A2N8KTG2"/>
<organism evidence="1 2">
    <name type="scientific">Kinneretia aquatilis</name>
    <dbReference type="NCBI Taxonomy" id="2070761"/>
    <lineage>
        <taxon>Bacteria</taxon>
        <taxon>Pseudomonadati</taxon>
        <taxon>Pseudomonadota</taxon>
        <taxon>Betaproteobacteria</taxon>
        <taxon>Burkholderiales</taxon>
        <taxon>Sphaerotilaceae</taxon>
        <taxon>Roseateles</taxon>
    </lineage>
</organism>
<comment type="caution">
    <text evidence="1">The sequence shown here is derived from an EMBL/GenBank/DDBJ whole genome shotgun (WGS) entry which is preliminary data.</text>
</comment>
<dbReference type="OrthoDB" id="9125874at2"/>
<dbReference type="Proteomes" id="UP000235916">
    <property type="component" value="Unassembled WGS sequence"/>
</dbReference>
<protein>
    <submittedName>
        <fullName evidence="1">Uncharacterized protein</fullName>
    </submittedName>
</protein>